<evidence type="ECO:0000313" key="2">
    <source>
        <dbReference type="EMBL" id="TNM60893.1"/>
    </source>
</evidence>
<dbReference type="InterPro" id="IPR000160">
    <property type="entry name" value="GGDEF_dom"/>
</dbReference>
<dbReference type="PROSITE" id="PS50887">
    <property type="entry name" value="GGDEF"/>
    <property type="match status" value="1"/>
</dbReference>
<name>A0A5C4XBP4_9HYPH</name>
<dbReference type="InterPro" id="IPR043128">
    <property type="entry name" value="Rev_trsase/Diguanyl_cyclase"/>
</dbReference>
<dbReference type="InterPro" id="IPR052163">
    <property type="entry name" value="DGC-Regulatory_Protein"/>
</dbReference>
<dbReference type="GO" id="GO:0003824">
    <property type="term" value="F:catalytic activity"/>
    <property type="evidence" value="ECO:0007669"/>
    <property type="project" value="UniProtKB-ARBA"/>
</dbReference>
<proteinExistence type="predicted"/>
<gene>
    <name evidence="2" type="ORF">FHP24_24155</name>
</gene>
<dbReference type="InterPro" id="IPR029787">
    <property type="entry name" value="Nucleotide_cyclase"/>
</dbReference>
<dbReference type="NCBIfam" id="TIGR00254">
    <property type="entry name" value="GGDEF"/>
    <property type="match status" value="1"/>
</dbReference>
<dbReference type="AlphaFoldDB" id="A0A5C4XBP4"/>
<dbReference type="SUPFAM" id="SSF55073">
    <property type="entry name" value="Nucleotide cyclase"/>
    <property type="match status" value="1"/>
</dbReference>
<accession>A0A5C4XBP4</accession>
<dbReference type="OrthoDB" id="315417at2"/>
<dbReference type="SUPFAM" id="SSF55781">
    <property type="entry name" value="GAF domain-like"/>
    <property type="match status" value="1"/>
</dbReference>
<dbReference type="PANTHER" id="PTHR46663">
    <property type="entry name" value="DIGUANYLATE CYCLASE DGCT-RELATED"/>
    <property type="match status" value="1"/>
</dbReference>
<comment type="caution">
    <text evidence="2">The sequence shown here is derived from an EMBL/GenBank/DDBJ whole genome shotgun (WGS) entry which is preliminary data.</text>
</comment>
<dbReference type="Gene3D" id="3.30.70.270">
    <property type="match status" value="1"/>
</dbReference>
<keyword evidence="3" id="KW-1185">Reference proteome</keyword>
<dbReference type="Pfam" id="PF00990">
    <property type="entry name" value="GGDEF"/>
    <property type="match status" value="1"/>
</dbReference>
<dbReference type="RefSeq" id="WP_139678804.1">
    <property type="nucleotide sequence ID" value="NZ_VDMN01000007.1"/>
</dbReference>
<sequence length="341" mass="37016">MALTVQLPANEADRLLSVRGLISTDGNTTPELAALVQLAKDVFGTPCAAVNIIDEDWQRVACQVGTIPIGECSRDDSVCSRVVYENEVVVVPDLSRHPEFRNFPAIAGKPGFRFYAGAPVSLEPDLPIGSFCLLDVRPRDLSDAEIRNLRQFADVASGLLRLQKANFVMGFAEEKLKLAAMTDPLTGFYNRSALVSLIDVMLGNALSSHQGFGVLYLDMDGFKQINDRLGHPAGDQVLTHAAERISECLRASDVVVRMGGDEFAIFVPDPPDAAALSVLSERLLEEFRRPFVVDDTIVSARLSIGAALAPDAGSDRISLLKAVDTALYQAKEAGRDRYVLR</sequence>
<dbReference type="Gene3D" id="3.30.450.40">
    <property type="match status" value="1"/>
</dbReference>
<reference evidence="2 3" key="1">
    <citation type="submission" date="2019-06" db="EMBL/GenBank/DDBJ databases">
        <title>The draft genome of Rhizobium smilacinae PTYR-5.</title>
        <authorList>
            <person name="Liu L."/>
            <person name="Li L."/>
            <person name="Zhang X."/>
        </authorList>
    </citation>
    <scope>NUCLEOTIDE SEQUENCE [LARGE SCALE GENOMIC DNA]</scope>
    <source>
        <strain evidence="2 3">PTYR-5</strain>
    </source>
</reference>
<evidence type="ECO:0000313" key="3">
    <source>
        <dbReference type="Proteomes" id="UP000311605"/>
    </source>
</evidence>
<dbReference type="InterPro" id="IPR029016">
    <property type="entry name" value="GAF-like_dom_sf"/>
</dbReference>
<organism evidence="2 3">
    <name type="scientific">Aliirhizobium smilacinae</name>
    <dbReference type="NCBI Taxonomy" id="1395944"/>
    <lineage>
        <taxon>Bacteria</taxon>
        <taxon>Pseudomonadati</taxon>
        <taxon>Pseudomonadota</taxon>
        <taxon>Alphaproteobacteria</taxon>
        <taxon>Hyphomicrobiales</taxon>
        <taxon>Rhizobiaceae</taxon>
        <taxon>Aliirhizobium</taxon>
    </lineage>
</organism>
<dbReference type="CDD" id="cd01949">
    <property type="entry name" value="GGDEF"/>
    <property type="match status" value="1"/>
</dbReference>
<dbReference type="FunFam" id="3.30.70.270:FF:000001">
    <property type="entry name" value="Diguanylate cyclase domain protein"/>
    <property type="match status" value="1"/>
</dbReference>
<dbReference type="PANTHER" id="PTHR46663:SF2">
    <property type="entry name" value="GGDEF DOMAIN-CONTAINING PROTEIN"/>
    <property type="match status" value="1"/>
</dbReference>
<dbReference type="EMBL" id="VDMN01000007">
    <property type="protein sequence ID" value="TNM60893.1"/>
    <property type="molecule type" value="Genomic_DNA"/>
</dbReference>
<protein>
    <submittedName>
        <fullName evidence="2">Sensor domain-containing diguanylate cyclase</fullName>
    </submittedName>
</protein>
<dbReference type="SMART" id="SM00065">
    <property type="entry name" value="GAF"/>
    <property type="match status" value="1"/>
</dbReference>
<dbReference type="Proteomes" id="UP000311605">
    <property type="component" value="Unassembled WGS sequence"/>
</dbReference>
<dbReference type="InterPro" id="IPR003018">
    <property type="entry name" value="GAF"/>
</dbReference>
<dbReference type="SMART" id="SM00267">
    <property type="entry name" value="GGDEF"/>
    <property type="match status" value="1"/>
</dbReference>
<evidence type="ECO:0000259" key="1">
    <source>
        <dbReference type="PROSITE" id="PS50887"/>
    </source>
</evidence>
<feature type="domain" description="GGDEF" evidence="1">
    <location>
        <begin position="210"/>
        <end position="341"/>
    </location>
</feature>